<dbReference type="Gene3D" id="3.40.190.10">
    <property type="entry name" value="Periplasmic binding protein-like II"/>
    <property type="match status" value="2"/>
</dbReference>
<dbReference type="SUPFAM" id="SSF53850">
    <property type="entry name" value="Periplasmic binding protein-like II"/>
    <property type="match status" value="1"/>
</dbReference>
<evidence type="ECO:0000256" key="2">
    <source>
        <dbReference type="SAM" id="SignalP"/>
    </source>
</evidence>
<keyword evidence="1 2" id="KW-0732">Signal</keyword>
<dbReference type="CDD" id="cd01004">
    <property type="entry name" value="PBP2_MidA_like"/>
    <property type="match status" value="1"/>
</dbReference>
<dbReference type="InterPro" id="IPR001638">
    <property type="entry name" value="Solute-binding_3/MltF_N"/>
</dbReference>
<dbReference type="Pfam" id="PF00497">
    <property type="entry name" value="SBP_bac_3"/>
    <property type="match status" value="1"/>
</dbReference>
<comment type="caution">
    <text evidence="4">The sequence shown here is derived from an EMBL/GenBank/DDBJ whole genome shotgun (WGS) entry which is preliminary data.</text>
</comment>
<protein>
    <submittedName>
        <fullName evidence="4">Amino acid ABC transporter substrate-binding protein (PAAT family)</fullName>
    </submittedName>
</protein>
<accession>A0A2S4LXT2</accession>
<dbReference type="Proteomes" id="UP000236919">
    <property type="component" value="Unassembled WGS sequence"/>
</dbReference>
<evidence type="ECO:0000256" key="1">
    <source>
        <dbReference type="ARBA" id="ARBA00022729"/>
    </source>
</evidence>
<dbReference type="OrthoDB" id="9768183at2"/>
<gene>
    <name evidence="4" type="ORF">CYD53_12069</name>
</gene>
<dbReference type="PANTHER" id="PTHR35936">
    <property type="entry name" value="MEMBRANE-BOUND LYTIC MUREIN TRANSGLYCOSYLASE F"/>
    <property type="match status" value="1"/>
</dbReference>
<dbReference type="SMART" id="SM00062">
    <property type="entry name" value="PBPb"/>
    <property type="match status" value="1"/>
</dbReference>
<name>A0A2S4LXT2_9HYPH</name>
<organism evidence="4 5">
    <name type="scientific">Bosea psychrotolerans</name>
    <dbReference type="NCBI Taxonomy" id="1871628"/>
    <lineage>
        <taxon>Bacteria</taxon>
        <taxon>Pseudomonadati</taxon>
        <taxon>Pseudomonadota</taxon>
        <taxon>Alphaproteobacteria</taxon>
        <taxon>Hyphomicrobiales</taxon>
        <taxon>Boseaceae</taxon>
        <taxon>Bosea</taxon>
    </lineage>
</organism>
<feature type="domain" description="Solute-binding protein family 3/N-terminal" evidence="3">
    <location>
        <begin position="43"/>
        <end position="276"/>
    </location>
</feature>
<dbReference type="RefSeq" id="WP_103720745.1">
    <property type="nucleotide sequence ID" value="NZ_PQFZ01000020.1"/>
</dbReference>
<feature type="signal peptide" evidence="2">
    <location>
        <begin position="1"/>
        <end position="27"/>
    </location>
</feature>
<feature type="chain" id="PRO_5015608447" evidence="2">
    <location>
        <begin position="28"/>
        <end position="292"/>
    </location>
</feature>
<dbReference type="PANTHER" id="PTHR35936:SF17">
    <property type="entry name" value="ARGININE-BINDING EXTRACELLULAR PROTEIN ARTP"/>
    <property type="match status" value="1"/>
</dbReference>
<keyword evidence="5" id="KW-1185">Reference proteome</keyword>
<evidence type="ECO:0000259" key="3">
    <source>
        <dbReference type="SMART" id="SM00062"/>
    </source>
</evidence>
<reference evidence="4 5" key="1">
    <citation type="submission" date="2018-01" db="EMBL/GenBank/DDBJ databases">
        <title>Genomic Encyclopedia of Type Strains, Phase III (KMG-III): the genomes of soil and plant-associated and newly described type strains.</title>
        <authorList>
            <person name="Whitman W."/>
        </authorList>
    </citation>
    <scope>NUCLEOTIDE SEQUENCE [LARGE SCALE GENOMIC DNA]</scope>
    <source>
        <strain evidence="4 5">1131</strain>
    </source>
</reference>
<dbReference type="EMBL" id="PQFZ01000020">
    <property type="protein sequence ID" value="POR47179.1"/>
    <property type="molecule type" value="Genomic_DNA"/>
</dbReference>
<sequence>MPSTNSTLRLAFGFSIATLLACASAQAQDLAARVPARIKEAGKLVVGTSPTYPPLEFKDPMTLKLTGLDIDLSEEIGKRLGLKVEWREQSFDQLINSLDTARIDMGASGMTDIPARREKTDFVDYFSTGTQLFTMPAVGADLKKVEDVCGKPVSVNRNGIFYIRMQDFNQKTCVAKGLPEVKYVLVDKTADARVQLLQGRVVAAAMGVDAIRYLNEQKDSPDRGKFTLIGEPVAIDYAGFGFAKSNSALRDVVADAVDAMIKDGTYGKIFDKWEMPYATVKATMINAEPRRK</sequence>
<proteinExistence type="predicted"/>
<evidence type="ECO:0000313" key="5">
    <source>
        <dbReference type="Proteomes" id="UP000236919"/>
    </source>
</evidence>
<dbReference type="AlphaFoldDB" id="A0A2S4LXT2"/>
<evidence type="ECO:0000313" key="4">
    <source>
        <dbReference type="EMBL" id="POR47179.1"/>
    </source>
</evidence>